<organism evidence="2 3">
    <name type="scientific">Thermobifida fusca TM51</name>
    <dbReference type="NCBI Taxonomy" id="1169414"/>
    <lineage>
        <taxon>Bacteria</taxon>
        <taxon>Bacillati</taxon>
        <taxon>Actinomycetota</taxon>
        <taxon>Actinomycetes</taxon>
        <taxon>Streptosporangiales</taxon>
        <taxon>Nocardiopsidaceae</taxon>
        <taxon>Thermobifida</taxon>
    </lineage>
</organism>
<reference evidence="2 3" key="1">
    <citation type="journal article" date="2013" name="Genome Announc.">
        <title>Draft Genome Sequence of the Lignocellulose Decomposer Thermobifida fusca Strain TM51.</title>
        <authorList>
            <person name="Toth A."/>
            <person name="Barna T."/>
            <person name="Nagy I."/>
            <person name="Horvath B."/>
            <person name="Nagy I."/>
            <person name="Tancsics A."/>
            <person name="Kriszt B."/>
            <person name="Baka E."/>
            <person name="Fekete C."/>
            <person name="Kukolya J."/>
        </authorList>
    </citation>
    <scope>NUCLEOTIDE SEQUENCE [LARGE SCALE GENOMIC DNA]</scope>
    <source>
        <strain evidence="2 3">TM51</strain>
    </source>
</reference>
<proteinExistence type="predicted"/>
<name>A0A9P2TE79_THEFU</name>
<dbReference type="RefSeq" id="WP_011293504.1">
    <property type="nucleotide sequence ID" value="NZ_AOSG01000001.1"/>
</dbReference>
<accession>A0A9P2TE79</accession>
<gene>
    <name evidence="2" type="ORF">TM51_00175</name>
</gene>
<dbReference type="AlphaFoldDB" id="A0A9P2TE79"/>
<dbReference type="Proteomes" id="UP000014184">
    <property type="component" value="Unassembled WGS sequence"/>
</dbReference>
<feature type="region of interest" description="Disordered" evidence="1">
    <location>
        <begin position="48"/>
        <end position="72"/>
    </location>
</feature>
<keyword evidence="3" id="KW-1185">Reference proteome</keyword>
<evidence type="ECO:0000313" key="3">
    <source>
        <dbReference type="Proteomes" id="UP000014184"/>
    </source>
</evidence>
<evidence type="ECO:0000256" key="1">
    <source>
        <dbReference type="SAM" id="MobiDB-lite"/>
    </source>
</evidence>
<evidence type="ECO:0000313" key="2">
    <source>
        <dbReference type="EMBL" id="EOR72831.1"/>
    </source>
</evidence>
<sequence>MVAMILPPQEDTTPSTVHTVDEPWAEAAGEPTLGSEGLATSVPFADTVMTSPDDEEEEDDGGPEWLWPPHRI</sequence>
<dbReference type="EMBL" id="AOSG01000001">
    <property type="protein sequence ID" value="EOR72831.1"/>
    <property type="molecule type" value="Genomic_DNA"/>
</dbReference>
<comment type="caution">
    <text evidence="2">The sequence shown here is derived from an EMBL/GenBank/DDBJ whole genome shotgun (WGS) entry which is preliminary data.</text>
</comment>
<feature type="compositionally biased region" description="Acidic residues" evidence="1">
    <location>
        <begin position="52"/>
        <end position="62"/>
    </location>
</feature>
<protein>
    <submittedName>
        <fullName evidence="2">Uncharacterized protein</fullName>
    </submittedName>
</protein>